<evidence type="ECO:0000256" key="1">
    <source>
        <dbReference type="SAM" id="MobiDB-lite"/>
    </source>
</evidence>
<proteinExistence type="predicted"/>
<dbReference type="OrthoDB" id="5422628at2759"/>
<feature type="compositionally biased region" description="Polar residues" evidence="1">
    <location>
        <begin position="1357"/>
        <end position="1367"/>
    </location>
</feature>
<evidence type="ECO:0000313" key="2">
    <source>
        <dbReference type="EMBL" id="KFA62083.1"/>
    </source>
</evidence>
<dbReference type="Proteomes" id="UP000028524">
    <property type="component" value="Unassembled WGS sequence"/>
</dbReference>
<protein>
    <submittedName>
        <fullName evidence="2">Uncharacterized protein</fullName>
    </submittedName>
</protein>
<dbReference type="InParanoid" id="A0A084QDP8"/>
<dbReference type="HOGENOM" id="CLU_248378_0_0_1"/>
<feature type="compositionally biased region" description="Pro residues" evidence="1">
    <location>
        <begin position="1414"/>
        <end position="1423"/>
    </location>
</feature>
<feature type="region of interest" description="Disordered" evidence="1">
    <location>
        <begin position="160"/>
        <end position="182"/>
    </location>
</feature>
<keyword evidence="3" id="KW-1185">Reference proteome</keyword>
<feature type="compositionally biased region" description="Basic and acidic residues" evidence="1">
    <location>
        <begin position="1183"/>
        <end position="1200"/>
    </location>
</feature>
<dbReference type="STRING" id="1283841.A0A084QDP8"/>
<feature type="region of interest" description="Disordered" evidence="1">
    <location>
        <begin position="1"/>
        <end position="67"/>
    </location>
</feature>
<accession>A0A084QDP8</accession>
<feature type="compositionally biased region" description="Acidic residues" evidence="1">
    <location>
        <begin position="1202"/>
        <end position="1219"/>
    </location>
</feature>
<organism evidence="2 3">
    <name type="scientific">Stachybotrys chlorohalonatus (strain IBT 40285)</name>
    <dbReference type="NCBI Taxonomy" id="1283841"/>
    <lineage>
        <taxon>Eukaryota</taxon>
        <taxon>Fungi</taxon>
        <taxon>Dikarya</taxon>
        <taxon>Ascomycota</taxon>
        <taxon>Pezizomycotina</taxon>
        <taxon>Sordariomycetes</taxon>
        <taxon>Hypocreomycetidae</taxon>
        <taxon>Hypocreales</taxon>
        <taxon>Stachybotryaceae</taxon>
        <taxon>Stachybotrys</taxon>
    </lineage>
</organism>
<feature type="compositionally biased region" description="Basic and acidic residues" evidence="1">
    <location>
        <begin position="1220"/>
        <end position="1233"/>
    </location>
</feature>
<evidence type="ECO:0000313" key="3">
    <source>
        <dbReference type="Proteomes" id="UP000028524"/>
    </source>
</evidence>
<feature type="compositionally biased region" description="Basic and acidic residues" evidence="1">
    <location>
        <begin position="1432"/>
        <end position="1448"/>
    </location>
</feature>
<dbReference type="EMBL" id="KL660817">
    <property type="protein sequence ID" value="KFA62083.1"/>
    <property type="molecule type" value="Genomic_DNA"/>
</dbReference>
<reference evidence="2 3" key="1">
    <citation type="journal article" date="2014" name="BMC Genomics">
        <title>Comparative genome sequencing reveals chemotype-specific gene clusters in the toxigenic black mold Stachybotrys.</title>
        <authorList>
            <person name="Semeiks J."/>
            <person name="Borek D."/>
            <person name="Otwinowski Z."/>
            <person name="Grishin N.V."/>
        </authorList>
    </citation>
    <scope>NUCLEOTIDE SEQUENCE [LARGE SCALE GENOMIC DNA]</scope>
    <source>
        <strain evidence="2 3">IBT 40285</strain>
    </source>
</reference>
<gene>
    <name evidence="2" type="ORF">S40285_06775</name>
</gene>
<sequence length="1470" mass="165941">MTAKTSNIHSDKKKKKKQTKTNTGKRAVRDGPEGTLISPESDTSGGPIMPEPKSKSSKASTAHPVDAKKEVLRKLRESRMKPNIPPIDVDVALPSDLQRVVDDPNAGLHTQFIALNDNLSNRSVVDQLCRHNEDFEHLCSNVWHLYPLLFLQHDRSAAASTQGTDKEAGAGSYPQPPQPEPALQADVAMGNAANGEDARAEDAQGRRSGARDAWIDVAALVPYKGWMTEPPKVSLAWIKNFLSDEDIDRTPKWNDKVAEILEYVQHLQDSYDGEDWVDDVREVTGLLRTHKIIEDYYHRPSRVHLDRHNLGLRTSTRLPPVTGSSITHDLMWKSPNPDTGNRCNFSRLMLQETDSGYAGTFNVPPDILQECYQEPLRQDVKQTWDSEFIDSGVHMEGSATSCAHEENEHYEKSMGSKIGAKQAAAHALEDHEHWLVLNRITKDKQGHQTAPEELVRDFSALSGRRRATMQHMLNLFDGENTGWLGDSEFPVNLVQPAVPSTRQVSSWFEEQKLQQVSGKEARDPFCWTRALRQYKRMTERNAQQARDNATHEWQSYTKELGLDGKVLDLPSNYQGPIASYPVDRSTSMRLEEWQICNELRDTIRKSAHRSPRPFIAKLDKLFNIGRASTSYQQDLMNLARNEVRLRPLDYDAARAELSFLRFEEINLLRSLGRTSRRRPTRLHQPLDQVGRLLAVRIVKMLGDVGGEAFFSEHAPRPFKEFMMATNEDCDGPVKGYRFSEEEVLSHLKNMANLGLLSFEPSTEKAGLSIGRPTEDIHPENTVWWHDDIGHDQSTVPDHASTLGSIFHGDPGHLPVAHRLSISEDVNVQNSREREQVTDLFYTLGYRLGKTLAYLEAEKTNAIAQLEDKGNQETNAHLMSRYLDFWQDTTTKLPKKGLGISQKLQVSTYADVVHSVDPESWAQAWDPRQPRHDWAEHECRELVRRNVLREAYENQSMLWPRQVAVGTDDDGNVKKLLRREALWSFAHPSKGRVASGQWDTSRWLAYQYALRAQGRITGDDPAADDLEELEDMDMDMTGTHPNTDVSVRDDEDNVDISWVEFDNRGVKYHKAPNGFLGGETKVQREAMVNNLRGHLETRDPPRTWRDRLRTLTQWWSSREHDVWVPEVPKMAALLELDEDFLPESTLAINAVEKEEEELAEGVERHGQLIEQGLSGQDLIGIEEPEKGVPDLRDKGQQKQAEEGMGEDEDSDETLQEESDKEEAGEGKTGKREQQEAGPAGKWNEEARDSTSSEEPQGHQKQGAEYPEASPDQGETEQGEPTRIRAASQEPGAGRRDTAQNRWKTLFAPDDDVDDGWTEWLRRSPIKQATQQETHPANVPLECDGASLLSARSDDTGVANESLSVQSGNPRKKARPRTGNASVGGKKERQGEGSGLGRSRSEEKENEYVSLRSTHRPPPPPPPPQDRSARKRRQQGDDGVRDTKRARVEDGQAQPAQARATRRSTRSRTQVP</sequence>
<name>A0A084QDP8_STAC4</name>
<feature type="region of interest" description="Disordered" evidence="1">
    <location>
        <begin position="1183"/>
        <end position="1470"/>
    </location>
</feature>